<dbReference type="AlphaFoldDB" id="A0A9J5ZUV7"/>
<evidence type="ECO:0000313" key="2">
    <source>
        <dbReference type="Proteomes" id="UP000824120"/>
    </source>
</evidence>
<organism evidence="1 2">
    <name type="scientific">Solanum commersonii</name>
    <name type="common">Commerson's wild potato</name>
    <name type="synonym">Commerson's nightshade</name>
    <dbReference type="NCBI Taxonomy" id="4109"/>
    <lineage>
        <taxon>Eukaryota</taxon>
        <taxon>Viridiplantae</taxon>
        <taxon>Streptophyta</taxon>
        <taxon>Embryophyta</taxon>
        <taxon>Tracheophyta</taxon>
        <taxon>Spermatophyta</taxon>
        <taxon>Magnoliopsida</taxon>
        <taxon>eudicotyledons</taxon>
        <taxon>Gunneridae</taxon>
        <taxon>Pentapetalae</taxon>
        <taxon>asterids</taxon>
        <taxon>lamiids</taxon>
        <taxon>Solanales</taxon>
        <taxon>Solanaceae</taxon>
        <taxon>Solanoideae</taxon>
        <taxon>Solaneae</taxon>
        <taxon>Solanum</taxon>
    </lineage>
</organism>
<dbReference type="Proteomes" id="UP000824120">
    <property type="component" value="Chromosome 3"/>
</dbReference>
<name>A0A9J5ZUV7_SOLCO</name>
<protein>
    <submittedName>
        <fullName evidence="1">Uncharacterized protein</fullName>
    </submittedName>
</protein>
<comment type="caution">
    <text evidence="1">The sequence shown here is derived from an EMBL/GenBank/DDBJ whole genome shotgun (WGS) entry which is preliminary data.</text>
</comment>
<evidence type="ECO:0000313" key="1">
    <source>
        <dbReference type="EMBL" id="KAG5615727.1"/>
    </source>
</evidence>
<gene>
    <name evidence="1" type="ORF">H5410_015551</name>
</gene>
<reference evidence="1 2" key="1">
    <citation type="submission" date="2020-09" db="EMBL/GenBank/DDBJ databases">
        <title>De no assembly of potato wild relative species, Solanum commersonii.</title>
        <authorList>
            <person name="Cho K."/>
        </authorList>
    </citation>
    <scope>NUCLEOTIDE SEQUENCE [LARGE SCALE GENOMIC DNA]</scope>
    <source>
        <strain evidence="1">LZ3.2</strain>
        <tissue evidence="1">Leaf</tissue>
    </source>
</reference>
<keyword evidence="2" id="KW-1185">Reference proteome</keyword>
<proteinExistence type="predicted"/>
<dbReference type="EMBL" id="JACXVP010000003">
    <property type="protein sequence ID" value="KAG5615727.1"/>
    <property type="molecule type" value="Genomic_DNA"/>
</dbReference>
<sequence>MLRSCTEIAQIHQNQHNSATSKEIEHPDNWQIVSFSKKKKVTQALRHIQRPNKARSATCKGV</sequence>
<accession>A0A9J5ZUV7</accession>